<dbReference type="CDD" id="cd02440">
    <property type="entry name" value="AdoMet_MTases"/>
    <property type="match status" value="1"/>
</dbReference>
<evidence type="ECO:0000256" key="1">
    <source>
        <dbReference type="ARBA" id="ARBA00004496"/>
    </source>
</evidence>
<sequence>MSDETKEKEYALERHLMIKEQIEFRGIRDKALLSVLEKIPRHLFVLPEYWPYAYSDQALPSICGQTISQPYIVAKMTELLKLRKSDRVLEIGTGTGYQTAILAELVGEVYTMEIVEELYETARKHPYMKHYKNIHFIHGDGYQGHAEAAPYDAIIVTAAPSEFPEELIRQLAVGGKMVIPVGDYIQTLYLVIKQPDNEVRITPTLGVQFVPMVRKRDRK</sequence>
<dbReference type="PANTHER" id="PTHR11579:SF0">
    <property type="entry name" value="PROTEIN-L-ISOASPARTATE(D-ASPARTATE) O-METHYLTRANSFERASE"/>
    <property type="match status" value="1"/>
</dbReference>
<dbReference type="NCBIfam" id="TIGR00080">
    <property type="entry name" value="pimt"/>
    <property type="match status" value="1"/>
</dbReference>
<accession>A0ABM8IEL2</accession>
<keyword evidence="6 7" id="KW-0949">S-adenosyl-L-methionine</keyword>
<dbReference type="InterPro" id="IPR029063">
    <property type="entry name" value="SAM-dependent_MTases_sf"/>
</dbReference>
<dbReference type="Pfam" id="PF01135">
    <property type="entry name" value="PCMT"/>
    <property type="match status" value="1"/>
</dbReference>
<dbReference type="EMBL" id="AP028055">
    <property type="protein sequence ID" value="BEG98756.1"/>
    <property type="molecule type" value="Genomic_DNA"/>
</dbReference>
<organism evidence="8 9">
    <name type="scientific">Bacteroides sedimenti</name>
    <dbReference type="NCBI Taxonomy" id="2136147"/>
    <lineage>
        <taxon>Bacteria</taxon>
        <taxon>Pseudomonadati</taxon>
        <taxon>Bacteroidota</taxon>
        <taxon>Bacteroidia</taxon>
        <taxon>Bacteroidales</taxon>
        <taxon>Bacteroidaceae</taxon>
        <taxon>Bacteroides</taxon>
    </lineage>
</organism>
<comment type="function">
    <text evidence="7">Catalyzes the methyl esterification of L-isoaspartyl residues in peptides and proteins that result from spontaneous decomposition of normal L-aspartyl and L-asparaginyl residues. It plays a role in the repair and/or degradation of damaged proteins.</text>
</comment>
<dbReference type="PANTHER" id="PTHR11579">
    <property type="entry name" value="PROTEIN-L-ISOASPARTATE O-METHYLTRANSFERASE"/>
    <property type="match status" value="1"/>
</dbReference>
<gene>
    <name evidence="7 8" type="primary">pcm</name>
    <name evidence="8" type="ORF">BSYN_10210</name>
</gene>
<comment type="catalytic activity">
    <reaction evidence="7">
        <text>[protein]-L-isoaspartate + S-adenosyl-L-methionine = [protein]-L-isoaspartate alpha-methyl ester + S-adenosyl-L-homocysteine</text>
        <dbReference type="Rhea" id="RHEA:12705"/>
        <dbReference type="Rhea" id="RHEA-COMP:12143"/>
        <dbReference type="Rhea" id="RHEA-COMP:12144"/>
        <dbReference type="ChEBI" id="CHEBI:57856"/>
        <dbReference type="ChEBI" id="CHEBI:59789"/>
        <dbReference type="ChEBI" id="CHEBI:90596"/>
        <dbReference type="ChEBI" id="CHEBI:90598"/>
        <dbReference type="EC" id="2.1.1.77"/>
    </reaction>
</comment>
<dbReference type="RefSeq" id="WP_353333961.1">
    <property type="nucleotide sequence ID" value="NZ_AP028055.1"/>
</dbReference>
<evidence type="ECO:0000256" key="6">
    <source>
        <dbReference type="ARBA" id="ARBA00022691"/>
    </source>
</evidence>
<keyword evidence="4 7" id="KW-0489">Methyltransferase</keyword>
<dbReference type="HAMAP" id="MF_00090">
    <property type="entry name" value="PIMT"/>
    <property type="match status" value="1"/>
</dbReference>
<evidence type="ECO:0000313" key="8">
    <source>
        <dbReference type="EMBL" id="BEG98756.1"/>
    </source>
</evidence>
<dbReference type="EC" id="2.1.1.77" evidence="7"/>
<evidence type="ECO:0000256" key="7">
    <source>
        <dbReference type="HAMAP-Rule" id="MF_00090"/>
    </source>
</evidence>
<feature type="active site" evidence="7">
    <location>
        <position position="68"/>
    </location>
</feature>
<comment type="similarity">
    <text evidence="2 7">Belongs to the methyltransferase superfamily. L-isoaspartyl/D-aspartyl protein methyltransferase family.</text>
</comment>
<dbReference type="NCBIfam" id="NF001453">
    <property type="entry name" value="PRK00312.1"/>
    <property type="match status" value="1"/>
</dbReference>
<comment type="subcellular location">
    <subcellularLocation>
        <location evidence="1 7">Cytoplasm</location>
    </subcellularLocation>
</comment>
<dbReference type="SUPFAM" id="SSF53335">
    <property type="entry name" value="S-adenosyl-L-methionine-dependent methyltransferases"/>
    <property type="match status" value="1"/>
</dbReference>
<evidence type="ECO:0000313" key="9">
    <source>
        <dbReference type="Proteomes" id="UP001496674"/>
    </source>
</evidence>
<evidence type="ECO:0000256" key="3">
    <source>
        <dbReference type="ARBA" id="ARBA00022490"/>
    </source>
</evidence>
<dbReference type="InterPro" id="IPR000682">
    <property type="entry name" value="PCMT"/>
</dbReference>
<keyword evidence="3 7" id="KW-0963">Cytoplasm</keyword>
<evidence type="ECO:0000256" key="2">
    <source>
        <dbReference type="ARBA" id="ARBA00005369"/>
    </source>
</evidence>
<evidence type="ECO:0000256" key="4">
    <source>
        <dbReference type="ARBA" id="ARBA00022603"/>
    </source>
</evidence>
<protein>
    <recommendedName>
        <fullName evidence="7">Protein-L-isoaspartate O-methyltransferase</fullName>
        <ecNumber evidence="7">2.1.1.77</ecNumber>
    </recommendedName>
    <alternativeName>
        <fullName evidence="7">L-isoaspartyl protein carboxyl methyltransferase</fullName>
    </alternativeName>
    <alternativeName>
        <fullName evidence="7">Protein L-isoaspartyl methyltransferase</fullName>
    </alternativeName>
    <alternativeName>
        <fullName evidence="7">Protein-beta-aspartate methyltransferase</fullName>
        <shortName evidence="7">PIMT</shortName>
    </alternativeName>
</protein>
<keyword evidence="5 7" id="KW-0808">Transferase</keyword>
<dbReference type="Gene3D" id="3.40.50.150">
    <property type="entry name" value="Vaccinia Virus protein VP39"/>
    <property type="match status" value="1"/>
</dbReference>
<dbReference type="Proteomes" id="UP001496674">
    <property type="component" value="Chromosome"/>
</dbReference>
<reference evidence="8 9" key="1">
    <citation type="submission" date="2023-04" db="EMBL/GenBank/DDBJ databases">
        <title>Draft genome sequence of acteroides sedimenti strain YN3PY1.</title>
        <authorList>
            <person name="Yoshida N."/>
        </authorList>
    </citation>
    <scope>NUCLEOTIDE SEQUENCE [LARGE SCALE GENOMIC DNA]</scope>
    <source>
        <strain evidence="8 9">YN3PY1</strain>
    </source>
</reference>
<keyword evidence="9" id="KW-1185">Reference proteome</keyword>
<proteinExistence type="inferred from homology"/>
<name>A0ABM8IEL2_9BACE</name>
<evidence type="ECO:0000256" key="5">
    <source>
        <dbReference type="ARBA" id="ARBA00022679"/>
    </source>
</evidence>